<name>A0ABU0WW43_9PSEU</name>
<evidence type="ECO:0000256" key="1">
    <source>
        <dbReference type="SAM" id="MobiDB-lite"/>
    </source>
</evidence>
<dbReference type="Proteomes" id="UP001225605">
    <property type="component" value="Unassembled WGS sequence"/>
</dbReference>
<evidence type="ECO:0000313" key="3">
    <source>
        <dbReference type="EMBL" id="MDQ2584077.1"/>
    </source>
</evidence>
<accession>A0ABU0WW43</accession>
<reference evidence="3 4" key="1">
    <citation type="submission" date="2017-06" db="EMBL/GenBank/DDBJ databases">
        <title>Cultured bacterium strain Saccharothrix yanglingensis Hhs.015.</title>
        <authorList>
            <person name="Xia Y."/>
        </authorList>
    </citation>
    <scope>NUCLEOTIDE SEQUENCE [LARGE SCALE GENOMIC DNA]</scope>
    <source>
        <strain evidence="3 4">Hhs.015</strain>
    </source>
</reference>
<keyword evidence="4" id="KW-1185">Reference proteome</keyword>
<evidence type="ECO:0000259" key="2">
    <source>
        <dbReference type="Pfam" id="PF01593"/>
    </source>
</evidence>
<evidence type="ECO:0000313" key="4">
    <source>
        <dbReference type="Proteomes" id="UP001225605"/>
    </source>
</evidence>
<sequence>MDGDGGGPVVNTAVLSEGSRAYSPDAPLVQASVLDEATEAEVRSHLGALYGTPVEEWETLARYDVPHALPAANAPHPLRRAVRLAPRRYVCGDHRDTPSIQGAPVSGRRAARAVPADLGSVRSQGIRSRGIRSRGIRSSSPWRAGAATRPAGR</sequence>
<dbReference type="Pfam" id="PF01593">
    <property type="entry name" value="Amino_oxidase"/>
    <property type="match status" value="1"/>
</dbReference>
<dbReference type="EMBL" id="NSDM01000003">
    <property type="protein sequence ID" value="MDQ2584077.1"/>
    <property type="molecule type" value="Genomic_DNA"/>
</dbReference>
<gene>
    <name evidence="3" type="ORF">CKY47_08810</name>
</gene>
<feature type="domain" description="Amine oxidase" evidence="2">
    <location>
        <begin position="34"/>
        <end position="114"/>
    </location>
</feature>
<proteinExistence type="predicted"/>
<organism evidence="3 4">
    <name type="scientific">Saccharothrix yanglingensis</name>
    <dbReference type="NCBI Taxonomy" id="659496"/>
    <lineage>
        <taxon>Bacteria</taxon>
        <taxon>Bacillati</taxon>
        <taxon>Actinomycetota</taxon>
        <taxon>Actinomycetes</taxon>
        <taxon>Pseudonocardiales</taxon>
        <taxon>Pseudonocardiaceae</taxon>
        <taxon>Saccharothrix</taxon>
    </lineage>
</organism>
<dbReference type="InterPro" id="IPR002937">
    <property type="entry name" value="Amino_oxidase"/>
</dbReference>
<feature type="region of interest" description="Disordered" evidence="1">
    <location>
        <begin position="92"/>
        <end position="153"/>
    </location>
</feature>
<comment type="caution">
    <text evidence="3">The sequence shown here is derived from an EMBL/GenBank/DDBJ whole genome shotgun (WGS) entry which is preliminary data.</text>
</comment>
<protein>
    <recommendedName>
        <fullName evidence="2">Amine oxidase domain-containing protein</fullName>
    </recommendedName>
</protein>